<evidence type="ECO:0000256" key="1">
    <source>
        <dbReference type="ARBA" id="ARBA00008361"/>
    </source>
</evidence>
<dbReference type="SMR" id="Q54GQ3"/>
<keyword evidence="6" id="KW-1185">Reference proteome</keyword>
<dbReference type="KEGG" id="ddi:DDB_G0289999"/>
<organism evidence="5 6">
    <name type="scientific">Dictyostelium discoideum</name>
    <name type="common">Social amoeba</name>
    <dbReference type="NCBI Taxonomy" id="44689"/>
    <lineage>
        <taxon>Eukaryota</taxon>
        <taxon>Amoebozoa</taxon>
        <taxon>Evosea</taxon>
        <taxon>Eumycetozoa</taxon>
        <taxon>Dictyostelia</taxon>
        <taxon>Dictyosteliales</taxon>
        <taxon>Dictyosteliaceae</taxon>
        <taxon>Dictyostelium</taxon>
    </lineage>
</organism>
<dbReference type="GO" id="GO:0008757">
    <property type="term" value="F:S-adenosylmethionine-dependent methyltransferase activity"/>
    <property type="evidence" value="ECO:0007669"/>
    <property type="project" value="InterPro"/>
</dbReference>
<dbReference type="AlphaFoldDB" id="Q54GQ3"/>
<dbReference type="InterPro" id="IPR051052">
    <property type="entry name" value="Diverse_substrate_MTase"/>
</dbReference>
<evidence type="ECO:0000256" key="2">
    <source>
        <dbReference type="ARBA" id="ARBA00022603"/>
    </source>
</evidence>
<dbReference type="RefSeq" id="XP_635949.1">
    <property type="nucleotide sequence ID" value="XM_630857.1"/>
</dbReference>
<comment type="similarity">
    <text evidence="1">Belongs to the methyltransferase superfamily.</text>
</comment>
<dbReference type="PANTHER" id="PTHR44942:SF4">
    <property type="entry name" value="METHYLTRANSFERASE TYPE 11 DOMAIN-CONTAINING PROTEIN"/>
    <property type="match status" value="1"/>
</dbReference>
<dbReference type="InterPro" id="IPR013216">
    <property type="entry name" value="Methyltransf_11"/>
</dbReference>
<accession>Q54GQ3</accession>
<evidence type="ECO:0000313" key="5">
    <source>
        <dbReference type="EMBL" id="EAL62445.1"/>
    </source>
</evidence>
<dbReference type="SUPFAM" id="SSF53335">
    <property type="entry name" value="S-adenosyl-L-methionine-dependent methyltransferases"/>
    <property type="match status" value="1"/>
</dbReference>
<dbReference type="GO" id="GO:0032259">
    <property type="term" value="P:methylation"/>
    <property type="evidence" value="ECO:0007669"/>
    <property type="project" value="UniProtKB-KW"/>
</dbReference>
<dbReference type="InterPro" id="IPR029063">
    <property type="entry name" value="SAM-dependent_MTases_sf"/>
</dbReference>
<evidence type="ECO:0000313" key="6">
    <source>
        <dbReference type="Proteomes" id="UP000002195"/>
    </source>
</evidence>
<dbReference type="Proteomes" id="UP000002195">
    <property type="component" value="Unassembled WGS sequence"/>
</dbReference>
<dbReference type="PhylomeDB" id="Q54GQ3"/>
<dbReference type="eggNOG" id="KOG3010">
    <property type="taxonomic scope" value="Eukaryota"/>
</dbReference>
<evidence type="ECO:0000259" key="4">
    <source>
        <dbReference type="Pfam" id="PF08241"/>
    </source>
</evidence>
<proteinExistence type="inferred from homology"/>
<dbReference type="InParanoid" id="Q54GQ3"/>
<dbReference type="HOGENOM" id="CLU_049344_3_2_1"/>
<dbReference type="OMA" id="FRKECEN"/>
<comment type="caution">
    <text evidence="5">The sequence shown here is derived from an EMBL/GenBank/DDBJ whole genome shotgun (WGS) entry which is preliminary data.</text>
</comment>
<dbReference type="EMBL" id="AAFI02000150">
    <property type="protein sequence ID" value="EAL62445.1"/>
    <property type="molecule type" value="Genomic_DNA"/>
</dbReference>
<dbReference type="PaxDb" id="44689-DDB0188677"/>
<dbReference type="GeneID" id="8627431"/>
<protein>
    <recommendedName>
        <fullName evidence="4">Methyltransferase type 11 domain-containing protein</fullName>
    </recommendedName>
</protein>
<dbReference type="dictyBase" id="DDB_G0289999"/>
<dbReference type="Pfam" id="PF08241">
    <property type="entry name" value="Methyltransf_11"/>
    <property type="match status" value="1"/>
</dbReference>
<dbReference type="GO" id="GO:0008168">
    <property type="term" value="F:methyltransferase activity"/>
    <property type="evidence" value="ECO:0000318"/>
    <property type="project" value="GO_Central"/>
</dbReference>
<dbReference type="STRING" id="44689.Q54GQ3"/>
<dbReference type="Gene3D" id="3.40.50.150">
    <property type="entry name" value="Vaccinia Virus protein VP39"/>
    <property type="match status" value="1"/>
</dbReference>
<keyword evidence="2" id="KW-0489">Methyltransferase</keyword>
<dbReference type="FunCoup" id="Q54GQ3">
    <property type="interactions" value="2"/>
</dbReference>
<dbReference type="CDD" id="cd02440">
    <property type="entry name" value="AdoMet_MTases"/>
    <property type="match status" value="1"/>
</dbReference>
<evidence type="ECO:0000256" key="3">
    <source>
        <dbReference type="ARBA" id="ARBA00022679"/>
    </source>
</evidence>
<name>Q54GQ3_DICDI</name>
<keyword evidence="3" id="KW-0808">Transferase</keyword>
<feature type="domain" description="Methyltransferase type 11" evidence="4">
    <location>
        <begin position="51"/>
        <end position="153"/>
    </location>
</feature>
<dbReference type="PANTHER" id="PTHR44942">
    <property type="entry name" value="METHYLTRANSF_11 DOMAIN-CONTAINING PROTEIN"/>
    <property type="match status" value="1"/>
</dbReference>
<gene>
    <name evidence="5" type="ORF">DDB_G0289999</name>
</gene>
<sequence>MINENLKLKDNAYGYHTKECSDNYSKGRPSYPKECIEFIKSLGLSNDSVIVDLASGPGKFTKVLAIEGGFNNITCIEPSGDFRKECENILNQVKLENNNSLNFKVLEGLSTSIPLPDNSVDCITVATAWHWFSNIESVREVSRVLKPNGVLAIIWNIANFGENSKNPQQLEGIIRLHRDAKFNANNHLPTKSLRDKWRDVFDEMKNDPTTHIYLNPDLTKSPSFSNPQITFGEKTIASSLSMSYISLLPPNEKQQFINELKQNLENFNLTSNNKEFTVYYDTEVYFLVLKKHDTKYHGGEGNVSPTRSLRDKWRDVFDEIKNDSKLHHLLNPDFIELIPPLPNPQITTGEKTIASSLSQSYISILPPNEKQEFINQLKQN</sequence>
<reference evidence="5 6" key="1">
    <citation type="journal article" date="2005" name="Nature">
        <title>The genome of the social amoeba Dictyostelium discoideum.</title>
        <authorList>
            <consortium name="The Dictyostelium discoideum Sequencing Consortium"/>
            <person name="Eichinger L."/>
            <person name="Pachebat J.A."/>
            <person name="Glockner G."/>
            <person name="Rajandream M.A."/>
            <person name="Sucgang R."/>
            <person name="Berriman M."/>
            <person name="Song J."/>
            <person name="Olsen R."/>
            <person name="Szafranski K."/>
            <person name="Xu Q."/>
            <person name="Tunggal B."/>
            <person name="Kummerfeld S."/>
            <person name="Madera M."/>
            <person name="Konfortov B.A."/>
            <person name="Rivero F."/>
            <person name="Bankier A.T."/>
            <person name="Lehmann R."/>
            <person name="Hamlin N."/>
            <person name="Davies R."/>
            <person name="Gaudet P."/>
            <person name="Fey P."/>
            <person name="Pilcher K."/>
            <person name="Chen G."/>
            <person name="Saunders D."/>
            <person name="Sodergren E."/>
            <person name="Davis P."/>
            <person name="Kerhornou A."/>
            <person name="Nie X."/>
            <person name="Hall N."/>
            <person name="Anjard C."/>
            <person name="Hemphill L."/>
            <person name="Bason N."/>
            <person name="Farbrother P."/>
            <person name="Desany B."/>
            <person name="Just E."/>
            <person name="Morio T."/>
            <person name="Rost R."/>
            <person name="Churcher C."/>
            <person name="Cooper J."/>
            <person name="Haydock S."/>
            <person name="van Driessche N."/>
            <person name="Cronin A."/>
            <person name="Goodhead I."/>
            <person name="Muzny D."/>
            <person name="Mourier T."/>
            <person name="Pain A."/>
            <person name="Lu M."/>
            <person name="Harper D."/>
            <person name="Lindsay R."/>
            <person name="Hauser H."/>
            <person name="James K."/>
            <person name="Quiles M."/>
            <person name="Madan Babu M."/>
            <person name="Saito T."/>
            <person name="Buchrieser C."/>
            <person name="Wardroper A."/>
            <person name="Felder M."/>
            <person name="Thangavelu M."/>
            <person name="Johnson D."/>
            <person name="Knights A."/>
            <person name="Loulseged H."/>
            <person name="Mungall K."/>
            <person name="Oliver K."/>
            <person name="Price C."/>
            <person name="Quail M.A."/>
            <person name="Urushihara H."/>
            <person name="Hernandez J."/>
            <person name="Rabbinowitsch E."/>
            <person name="Steffen D."/>
            <person name="Sanders M."/>
            <person name="Ma J."/>
            <person name="Kohara Y."/>
            <person name="Sharp S."/>
            <person name="Simmonds M."/>
            <person name="Spiegler S."/>
            <person name="Tivey A."/>
            <person name="Sugano S."/>
            <person name="White B."/>
            <person name="Walker D."/>
            <person name="Woodward J."/>
            <person name="Winckler T."/>
            <person name="Tanaka Y."/>
            <person name="Shaulsky G."/>
            <person name="Schleicher M."/>
            <person name="Weinstock G."/>
            <person name="Rosenthal A."/>
            <person name="Cox E.C."/>
            <person name="Chisholm R.L."/>
            <person name="Gibbs R."/>
            <person name="Loomis W.F."/>
            <person name="Platzer M."/>
            <person name="Kay R.R."/>
            <person name="Williams J."/>
            <person name="Dear P.H."/>
            <person name="Noegel A.A."/>
            <person name="Barrell B."/>
            <person name="Kuspa A."/>
        </authorList>
    </citation>
    <scope>NUCLEOTIDE SEQUENCE [LARGE SCALE GENOMIC DNA]</scope>
    <source>
        <strain evidence="5 6">AX4</strain>
    </source>
</reference>
<dbReference type="VEuPathDB" id="AmoebaDB:DDB_G0289999"/>